<dbReference type="GO" id="GO:0007608">
    <property type="term" value="P:sensory perception of smell"/>
    <property type="evidence" value="ECO:0007669"/>
    <property type="project" value="TreeGrafter"/>
</dbReference>
<evidence type="ECO:0000256" key="1">
    <source>
        <dbReference type="ARBA" id="ARBA00022729"/>
    </source>
</evidence>
<dbReference type="Pfam" id="PF01395">
    <property type="entry name" value="PBP_GOBP"/>
    <property type="match status" value="1"/>
</dbReference>
<dbReference type="PANTHER" id="PTHR11857">
    <property type="entry name" value="ODORANT BINDING PROTEIN-RELATED"/>
    <property type="match status" value="1"/>
</dbReference>
<dbReference type="Gene3D" id="1.10.238.20">
    <property type="entry name" value="Pheromone/general odorant binding protein domain"/>
    <property type="match status" value="1"/>
</dbReference>
<proteinExistence type="predicted"/>
<dbReference type="InterPro" id="IPR006170">
    <property type="entry name" value="PBP/GOBP"/>
</dbReference>
<dbReference type="GO" id="GO:0005549">
    <property type="term" value="F:odorant binding"/>
    <property type="evidence" value="ECO:0007669"/>
    <property type="project" value="InterPro"/>
</dbReference>
<dbReference type="AlphaFoldDB" id="A0A8D8RYS8"/>
<sequence>MKCQVFLACFCVGTLLGGRRVAASDQDNRERVQQIYAKCMSEVQAEDKDLEGFRKMQIPDSDKGKCMMACLMKEAGIIENSKFSKEGAEKLAERYYGENVDDMNKARSIIDNCDSFVSDETEECNLATKLAFCVVEEAQKVGLSSVPGG</sequence>
<name>A0A8D8RYS8_9HEMI</name>
<protein>
    <submittedName>
        <fullName evidence="3">General odorant-binding protein 28a</fullName>
    </submittedName>
</protein>
<dbReference type="EMBL" id="HBUF01187863">
    <property type="protein sequence ID" value="CAG6657300.1"/>
    <property type="molecule type" value="Transcribed_RNA"/>
</dbReference>
<dbReference type="EMBL" id="HBUF01187862">
    <property type="protein sequence ID" value="CAG6657299.1"/>
    <property type="molecule type" value="Transcribed_RNA"/>
</dbReference>
<evidence type="ECO:0000256" key="2">
    <source>
        <dbReference type="SAM" id="SignalP"/>
    </source>
</evidence>
<dbReference type="SMART" id="SM00708">
    <property type="entry name" value="PhBP"/>
    <property type="match status" value="1"/>
</dbReference>
<dbReference type="SUPFAM" id="SSF47565">
    <property type="entry name" value="Insect pheromone/odorant-binding proteins"/>
    <property type="match status" value="1"/>
</dbReference>
<dbReference type="InterPro" id="IPR036728">
    <property type="entry name" value="PBP_GOBP_sf"/>
</dbReference>
<reference evidence="3" key="1">
    <citation type="submission" date="2021-05" db="EMBL/GenBank/DDBJ databases">
        <authorList>
            <person name="Alioto T."/>
            <person name="Alioto T."/>
            <person name="Gomez Garrido J."/>
        </authorList>
    </citation>
    <scope>NUCLEOTIDE SEQUENCE</scope>
</reference>
<accession>A0A8D8RYS8</accession>
<dbReference type="PANTHER" id="PTHR11857:SF42">
    <property type="entry name" value="GENERAL ODORANT-BINDING PROTEIN 19D-RELATED"/>
    <property type="match status" value="1"/>
</dbReference>
<keyword evidence="1 2" id="KW-0732">Signal</keyword>
<evidence type="ECO:0000313" key="3">
    <source>
        <dbReference type="EMBL" id="CAG6657299.1"/>
    </source>
</evidence>
<dbReference type="EMBL" id="HBUF01187861">
    <property type="protein sequence ID" value="CAG6657298.1"/>
    <property type="molecule type" value="Transcribed_RNA"/>
</dbReference>
<feature type="signal peptide" evidence="2">
    <location>
        <begin position="1"/>
        <end position="23"/>
    </location>
</feature>
<dbReference type="GO" id="GO:0005615">
    <property type="term" value="C:extracellular space"/>
    <property type="evidence" value="ECO:0007669"/>
    <property type="project" value="TreeGrafter"/>
</dbReference>
<feature type="chain" id="PRO_5036261925" evidence="2">
    <location>
        <begin position="24"/>
        <end position="149"/>
    </location>
</feature>
<dbReference type="CDD" id="cd23992">
    <property type="entry name" value="PBP_GOBP"/>
    <property type="match status" value="1"/>
</dbReference>
<organism evidence="3">
    <name type="scientific">Cacopsylla melanoneura</name>
    <dbReference type="NCBI Taxonomy" id="428564"/>
    <lineage>
        <taxon>Eukaryota</taxon>
        <taxon>Metazoa</taxon>
        <taxon>Ecdysozoa</taxon>
        <taxon>Arthropoda</taxon>
        <taxon>Hexapoda</taxon>
        <taxon>Insecta</taxon>
        <taxon>Pterygota</taxon>
        <taxon>Neoptera</taxon>
        <taxon>Paraneoptera</taxon>
        <taxon>Hemiptera</taxon>
        <taxon>Sternorrhyncha</taxon>
        <taxon>Psylloidea</taxon>
        <taxon>Psyllidae</taxon>
        <taxon>Psyllinae</taxon>
        <taxon>Cacopsylla</taxon>
    </lineage>
</organism>